<dbReference type="SMART" id="SM00415">
    <property type="entry name" value="HSF"/>
    <property type="match status" value="1"/>
</dbReference>
<dbReference type="PRINTS" id="PR00056">
    <property type="entry name" value="HSFDOMAIN"/>
</dbReference>
<evidence type="ECO:0000313" key="8">
    <source>
        <dbReference type="EMBL" id="TMW63517.1"/>
    </source>
</evidence>
<dbReference type="PANTHER" id="PTHR10015:SF427">
    <property type="entry name" value="HEAT SHOCK FACTOR PROTEIN"/>
    <property type="match status" value="1"/>
</dbReference>
<feature type="region of interest" description="Disordered" evidence="6">
    <location>
        <begin position="153"/>
        <end position="200"/>
    </location>
</feature>
<dbReference type="SUPFAM" id="SSF46785">
    <property type="entry name" value="Winged helix' DNA-binding domain"/>
    <property type="match status" value="1"/>
</dbReference>
<dbReference type="PANTHER" id="PTHR10015">
    <property type="entry name" value="HEAT SHOCK TRANSCRIPTION FACTOR"/>
    <property type="match status" value="1"/>
</dbReference>
<evidence type="ECO:0000256" key="6">
    <source>
        <dbReference type="SAM" id="MobiDB-lite"/>
    </source>
</evidence>
<gene>
    <name evidence="8" type="ORF">Poli38472_002458</name>
</gene>
<dbReference type="Pfam" id="PF00447">
    <property type="entry name" value="HSF_DNA-bind"/>
    <property type="match status" value="1"/>
</dbReference>
<proteinExistence type="inferred from homology"/>
<comment type="similarity">
    <text evidence="4">Belongs to the HSF family.</text>
</comment>
<dbReference type="GO" id="GO:0003700">
    <property type="term" value="F:DNA-binding transcription factor activity"/>
    <property type="evidence" value="ECO:0007669"/>
    <property type="project" value="InterPro"/>
</dbReference>
<keyword evidence="9" id="KW-1185">Reference proteome</keyword>
<dbReference type="GO" id="GO:0005634">
    <property type="term" value="C:nucleus"/>
    <property type="evidence" value="ECO:0007669"/>
    <property type="project" value="UniProtKB-SubCell"/>
</dbReference>
<evidence type="ECO:0000256" key="4">
    <source>
        <dbReference type="RuleBase" id="RU004020"/>
    </source>
</evidence>
<accession>A0A8K1CHJ4</accession>
<dbReference type="EMBL" id="SPLM01000072">
    <property type="protein sequence ID" value="TMW63517.1"/>
    <property type="molecule type" value="Genomic_DNA"/>
</dbReference>
<dbReference type="AlphaFoldDB" id="A0A8K1CHJ4"/>
<keyword evidence="5" id="KW-0175">Coiled coil</keyword>
<evidence type="ECO:0000259" key="7">
    <source>
        <dbReference type="SMART" id="SM00415"/>
    </source>
</evidence>
<protein>
    <recommendedName>
        <fullName evidence="7">HSF-type DNA-binding domain-containing protein</fullName>
    </recommendedName>
</protein>
<dbReference type="FunFam" id="1.10.10.10:FF:000286">
    <property type="entry name" value="Heat shock transcription factor"/>
    <property type="match status" value="1"/>
</dbReference>
<evidence type="ECO:0000256" key="2">
    <source>
        <dbReference type="ARBA" id="ARBA00023125"/>
    </source>
</evidence>
<evidence type="ECO:0000313" key="9">
    <source>
        <dbReference type="Proteomes" id="UP000794436"/>
    </source>
</evidence>
<dbReference type="GO" id="GO:0043565">
    <property type="term" value="F:sequence-specific DNA binding"/>
    <property type="evidence" value="ECO:0007669"/>
    <property type="project" value="InterPro"/>
</dbReference>
<feature type="compositionally biased region" description="Polar residues" evidence="6">
    <location>
        <begin position="168"/>
        <end position="181"/>
    </location>
</feature>
<feature type="coiled-coil region" evidence="5">
    <location>
        <begin position="445"/>
        <end position="486"/>
    </location>
</feature>
<keyword evidence="3" id="KW-0539">Nucleus</keyword>
<dbReference type="OrthoDB" id="60033at2759"/>
<dbReference type="Proteomes" id="UP000794436">
    <property type="component" value="Unassembled WGS sequence"/>
</dbReference>
<dbReference type="InterPro" id="IPR000232">
    <property type="entry name" value="HSF_DNA-bd"/>
</dbReference>
<keyword evidence="2" id="KW-0238">DNA-binding</keyword>
<feature type="domain" description="HSF-type DNA-binding" evidence="7">
    <location>
        <begin position="58"/>
        <end position="153"/>
    </location>
</feature>
<reference evidence="8" key="1">
    <citation type="submission" date="2019-03" db="EMBL/GenBank/DDBJ databases">
        <title>Long read genome sequence of the mycoparasitic Pythium oligandrum ATCC 38472 isolated from sugarbeet rhizosphere.</title>
        <authorList>
            <person name="Gaulin E."/>
        </authorList>
    </citation>
    <scope>NUCLEOTIDE SEQUENCE</scope>
    <source>
        <strain evidence="8">ATCC 38472_TT</strain>
    </source>
</reference>
<evidence type="ECO:0000256" key="3">
    <source>
        <dbReference type="ARBA" id="ARBA00023242"/>
    </source>
</evidence>
<evidence type="ECO:0000256" key="5">
    <source>
        <dbReference type="SAM" id="Coils"/>
    </source>
</evidence>
<evidence type="ECO:0000256" key="1">
    <source>
        <dbReference type="ARBA" id="ARBA00004123"/>
    </source>
</evidence>
<comment type="caution">
    <text evidence="8">The sequence shown here is derived from an EMBL/GenBank/DDBJ whole genome shotgun (WGS) entry which is preliminary data.</text>
</comment>
<dbReference type="InterPro" id="IPR036390">
    <property type="entry name" value="WH_DNA-bd_sf"/>
</dbReference>
<dbReference type="Gene3D" id="1.10.10.10">
    <property type="entry name" value="Winged helix-like DNA-binding domain superfamily/Winged helix DNA-binding domain"/>
    <property type="match status" value="1"/>
</dbReference>
<dbReference type="InterPro" id="IPR036388">
    <property type="entry name" value="WH-like_DNA-bd_sf"/>
</dbReference>
<name>A0A8K1CHJ4_PYTOL</name>
<organism evidence="8 9">
    <name type="scientific">Pythium oligandrum</name>
    <name type="common">Mycoparasitic fungus</name>
    <dbReference type="NCBI Taxonomy" id="41045"/>
    <lineage>
        <taxon>Eukaryota</taxon>
        <taxon>Sar</taxon>
        <taxon>Stramenopiles</taxon>
        <taxon>Oomycota</taxon>
        <taxon>Peronosporomycetes</taxon>
        <taxon>Pythiales</taxon>
        <taxon>Pythiaceae</taxon>
        <taxon>Pythium</taxon>
    </lineage>
</organism>
<sequence>MLTMGGAMDDQAMFSSPSLSAKAAVKRESKFVIKTLPESAKPSTGLIGKEIAKRSKPDAPKFLLLLYEILHAESDKVIRWSDDGLALQILDQNTVTEKILPKYFNHTNFHSFQRQLNYFGFRKWTKSKTDICTFSHPYFRRNQPELLQLIKRKKAARRTPVPEKPEEYSSQSDGRNSSVSSKRLLPLSPSGKRKLPVDANDNPTTIAQALPTLNTSNVHIHPAANGLSPNGPIPNGFGGDIASHQYHPSAVLTNAISPVAAQGCKKKAKKNEKNAYVTAGDDTDDPVGSATLTVNDLANAPNMERLSPVHGYNKGTLPNLDIVRNRLIRRQQISGTSVAMDGYAHTMDTSPHGAAPMILSGLERINASLPAAPVAVGESSPLFSNSFSDPVDILLRIKKSRALSTDSTHMQSPQQPPNDQADNMASLQNFLLSQSLYTNRLESQLKLALEENDALRVMVDAKQREVDALHNERKLLQNEKSVLLEDKNKLYEINRDLLNKLFPQ</sequence>
<comment type="subcellular location">
    <subcellularLocation>
        <location evidence="1">Nucleus</location>
    </subcellularLocation>
</comment>